<feature type="domain" description="NB-ARC" evidence="5">
    <location>
        <begin position="807"/>
        <end position="967"/>
    </location>
</feature>
<dbReference type="GO" id="GO:0016787">
    <property type="term" value="F:hydrolase activity"/>
    <property type="evidence" value="ECO:0007669"/>
    <property type="project" value="UniProtKB-KW"/>
</dbReference>
<dbReference type="PANTHER" id="PTHR23155">
    <property type="entry name" value="DISEASE RESISTANCE PROTEIN RP"/>
    <property type="match status" value="1"/>
</dbReference>
<dbReference type="GO" id="GO:0006952">
    <property type="term" value="P:defense response"/>
    <property type="evidence" value="ECO:0007669"/>
    <property type="project" value="UniProtKB-KW"/>
</dbReference>
<dbReference type="InterPro" id="IPR042197">
    <property type="entry name" value="Apaf_helical"/>
</dbReference>
<dbReference type="Pfam" id="PF00931">
    <property type="entry name" value="NB-ARC"/>
    <property type="match status" value="1"/>
</dbReference>
<dbReference type="InterPro" id="IPR002182">
    <property type="entry name" value="NB-ARC"/>
</dbReference>
<evidence type="ECO:0000313" key="9">
    <source>
        <dbReference type="EMBL" id="KEH43308.1"/>
    </source>
</evidence>
<dbReference type="EMBL" id="CM001217">
    <property type="protein sequence ID" value="KEH43308.1"/>
    <property type="molecule type" value="Genomic_DNA"/>
</dbReference>
<dbReference type="InterPro" id="IPR041118">
    <property type="entry name" value="Rx_N"/>
</dbReference>
<feature type="transmembrane region" description="Helical" evidence="4">
    <location>
        <begin position="423"/>
        <end position="440"/>
    </location>
</feature>
<dbReference type="Proteomes" id="UP000265566">
    <property type="component" value="Chromosome 1"/>
</dbReference>
<dbReference type="Pfam" id="PF23559">
    <property type="entry name" value="WHD_DRP"/>
    <property type="match status" value="1"/>
</dbReference>
<evidence type="ECO:0000256" key="2">
    <source>
        <dbReference type="ARBA" id="ARBA00022741"/>
    </source>
</evidence>
<protein>
    <submittedName>
        <fullName evidence="9">NB-ARC domain disease resistance protein</fullName>
    </submittedName>
    <submittedName>
        <fullName evidence="10">Putative P-loop containing nucleoside triphosphate hydrolase, leucine-rich repeat domain, L</fullName>
    </submittedName>
</protein>
<keyword evidence="3" id="KW-0611">Plant defense</keyword>
<dbReference type="Gene3D" id="1.20.5.4130">
    <property type="match status" value="2"/>
</dbReference>
<dbReference type="InterPro" id="IPR038005">
    <property type="entry name" value="RX-like_CC"/>
</dbReference>
<dbReference type="Pfam" id="PF18052">
    <property type="entry name" value="Rx_N"/>
    <property type="match status" value="2"/>
</dbReference>
<feature type="transmembrane region" description="Helical" evidence="4">
    <location>
        <begin position="370"/>
        <end position="387"/>
    </location>
</feature>
<evidence type="ECO:0000256" key="4">
    <source>
        <dbReference type="SAM" id="Phobius"/>
    </source>
</evidence>
<dbReference type="InterPro" id="IPR055414">
    <property type="entry name" value="LRR_R13L4/SHOC2-like"/>
</dbReference>
<keyword evidence="4" id="KW-1133">Transmembrane helix</keyword>
<name>A0A072VPH2_MEDTR</name>
<dbReference type="EMBL" id="PSQE01000001">
    <property type="protein sequence ID" value="RHN81274.1"/>
    <property type="molecule type" value="Genomic_DNA"/>
</dbReference>
<dbReference type="CDD" id="cd14798">
    <property type="entry name" value="RX-CC_like"/>
    <property type="match status" value="1"/>
</dbReference>
<feature type="domain" description="Disease resistance N-terminal" evidence="6">
    <location>
        <begin position="15"/>
        <end position="97"/>
    </location>
</feature>
<dbReference type="Gramene" id="rna5290">
    <property type="protein sequence ID" value="RHN81274.1"/>
    <property type="gene ID" value="gene5290"/>
</dbReference>
<gene>
    <name evidence="11" type="primary">25484817</name>
    <name evidence="9" type="ordered locus">MTR_1g090690</name>
    <name evidence="10" type="ORF">MtrunA17_Chr1g0197241</name>
</gene>
<reference evidence="9 12" key="2">
    <citation type="journal article" date="2014" name="BMC Genomics">
        <title>An improved genome release (version Mt4.0) for the model legume Medicago truncatula.</title>
        <authorList>
            <person name="Tang H."/>
            <person name="Krishnakumar V."/>
            <person name="Bidwell S."/>
            <person name="Rosen B."/>
            <person name="Chan A."/>
            <person name="Zhou S."/>
            <person name="Gentzbittel L."/>
            <person name="Childs K.L."/>
            <person name="Yandell M."/>
            <person name="Gundlach H."/>
            <person name="Mayer K.F."/>
            <person name="Schwartz D.C."/>
            <person name="Town C.D."/>
        </authorList>
    </citation>
    <scope>GENOME REANNOTATION</scope>
    <source>
        <strain evidence="9">A17</strain>
        <strain evidence="11 12">cv. Jemalong A17</strain>
    </source>
</reference>
<dbReference type="SUPFAM" id="SSF52540">
    <property type="entry name" value="P-loop containing nucleoside triphosphate hydrolases"/>
    <property type="match status" value="1"/>
</dbReference>
<organism evidence="9 12">
    <name type="scientific">Medicago truncatula</name>
    <name type="common">Barrel medic</name>
    <name type="synonym">Medicago tribuloides</name>
    <dbReference type="NCBI Taxonomy" id="3880"/>
    <lineage>
        <taxon>Eukaryota</taxon>
        <taxon>Viridiplantae</taxon>
        <taxon>Streptophyta</taxon>
        <taxon>Embryophyta</taxon>
        <taxon>Tracheophyta</taxon>
        <taxon>Spermatophyta</taxon>
        <taxon>Magnoliopsida</taxon>
        <taxon>eudicotyledons</taxon>
        <taxon>Gunneridae</taxon>
        <taxon>Pentapetalae</taxon>
        <taxon>rosids</taxon>
        <taxon>fabids</taxon>
        <taxon>Fabales</taxon>
        <taxon>Fabaceae</taxon>
        <taxon>Papilionoideae</taxon>
        <taxon>50 kb inversion clade</taxon>
        <taxon>NPAAA clade</taxon>
        <taxon>Hologalegina</taxon>
        <taxon>IRL clade</taxon>
        <taxon>Trifolieae</taxon>
        <taxon>Medicago</taxon>
    </lineage>
</organism>
<dbReference type="PANTHER" id="PTHR23155:SF955">
    <property type="entry name" value="AAA+ ATPASE DOMAIN-CONTAINING PROTEIN"/>
    <property type="match status" value="1"/>
</dbReference>
<evidence type="ECO:0000259" key="6">
    <source>
        <dbReference type="Pfam" id="PF18052"/>
    </source>
</evidence>
<dbReference type="EnsemblPlants" id="KEH43308">
    <property type="protein sequence ID" value="KEH43308"/>
    <property type="gene ID" value="MTR_1g090690"/>
</dbReference>
<feature type="domain" description="Disease resistance protein winged helix" evidence="7">
    <location>
        <begin position="1057"/>
        <end position="1127"/>
    </location>
</feature>
<evidence type="ECO:0000259" key="7">
    <source>
        <dbReference type="Pfam" id="PF23559"/>
    </source>
</evidence>
<feature type="domain" description="Disease resistance R13L4/SHOC-2-like LRR" evidence="8">
    <location>
        <begin position="1218"/>
        <end position="1534"/>
    </location>
</feature>
<dbReference type="InterPro" id="IPR058922">
    <property type="entry name" value="WHD_DRP"/>
</dbReference>
<dbReference type="Gene3D" id="3.80.10.10">
    <property type="entry name" value="Ribonuclease Inhibitor"/>
    <property type="match status" value="1"/>
</dbReference>
<evidence type="ECO:0000313" key="11">
    <source>
        <dbReference type="EnsemblPlants" id="KEH43308"/>
    </source>
</evidence>
<evidence type="ECO:0000256" key="1">
    <source>
        <dbReference type="ARBA" id="ARBA00022737"/>
    </source>
</evidence>
<keyword evidence="1" id="KW-0677">Repeat</keyword>
<evidence type="ECO:0000259" key="5">
    <source>
        <dbReference type="Pfam" id="PF00931"/>
    </source>
</evidence>
<feature type="domain" description="Disease resistance N-terminal" evidence="6">
    <location>
        <begin position="660"/>
        <end position="733"/>
    </location>
</feature>
<dbReference type="Gene3D" id="1.10.10.10">
    <property type="entry name" value="Winged helix-like DNA-binding domain superfamily/Winged helix DNA-binding domain"/>
    <property type="match status" value="1"/>
</dbReference>
<reference evidence="10" key="4">
    <citation type="journal article" date="2018" name="Nat. Plants">
        <title>Whole-genome landscape of Medicago truncatula symbiotic genes.</title>
        <authorList>
            <person name="Pecrix Y."/>
            <person name="Gamas P."/>
            <person name="Carrere S."/>
        </authorList>
    </citation>
    <scope>NUCLEOTIDE SEQUENCE</scope>
    <source>
        <tissue evidence="10">Leaves</tissue>
    </source>
</reference>
<proteinExistence type="predicted"/>
<dbReference type="GO" id="GO:0043531">
    <property type="term" value="F:ADP binding"/>
    <property type="evidence" value="ECO:0007669"/>
    <property type="project" value="InterPro"/>
</dbReference>
<keyword evidence="10" id="KW-0378">Hydrolase</keyword>
<dbReference type="Gene3D" id="1.10.8.430">
    <property type="entry name" value="Helical domain of apoptotic protease-activating factors"/>
    <property type="match status" value="1"/>
</dbReference>
<sequence>MADIGISLALSAANVANGLSKILIEEYAVLGGGTIRHVEWIERELRSMQGLLEQAGQRAYGEQEQEFNEWEEKLKEVAGDAEDVIETFVIKSVKRRRWGVLYWIDKHKVGKELQKIRRRMRDISQTGMNLNTNVVSVSVETPGREAPSSTTTSVVAPAMEKLDHILSQTTIVTGDEVVEMVEQVKGELVELQNIVYSLRSASEREYVWLEEVKELCNYTESVAGNFILVKERRSKMGMLKKLLYLSADYASENEFKKQMKYIGTRIGDAVHISLTYEVGGQLDMGVGFKKTSPVPDLSIESWIILHILFLFVCPVIVLSKFSEPSLFLLLVIISPAYKIVHDRGRKTSKSSMVKKKKKKKKKWMGKIRRFLRFFFSTVIYIIIFILFQSYPVMGTFLFILSFSLTEVIAWSINKNKRWKRREIIRRFTRFLFSTVIYLPIFFLFKFYPVLAMILFILGYSLNKFIARSLKKKKWKVREKIRQSPQLFFTTVSYTAISSLILFHPVLGVFLFILSNLLYEVIVWTVNLWRSTANNLKCTERYLAVMRVFLNDTAESAEGLNTRQRAWVDQLRVVSQNGEFFIDGDAKGKGGCLSRIKFAKDINCLLKEILDISDRKAIYCIANVQRNQQDLVPLLGIQERDIDNEIIVEHAENSSAMPAAAASSSSSYRPVMGLKEKVQSIRREKELMDALLLDAQEMGELEGRSRIWVEQLRDISLEAQSVINKYDAKLKHKPNVIYIFKYWTRCVLNKKVDGIKNKIEEASRRRKAYRLVQIQSRAVSMFQILRARKQLPFVANDSSVVGFHDDRQALMAELLSDEKRRCITWIVGIEGTGKTALAKLIFEDNTVVDHFQHRVWVSLPSNCTTNQFVAEIGKEAAEQITVEEEVLSTDYVLTTLAHTKYLVIVDGIKETSQVYLDTLNRAIPDRSTGSRVLFTTRNANVSQHAAGTIFVHPLQLLDDETSWLLFTRHLKVDIHPESETELIKVGKEIVMKCGGLPSQILKMSDFLSHKDVTHEEWSRVLRGEQLNEYQIQSWSGMLDTINNNLPSYLRRCLFYFVIFPAEFGIPVRRLVVLWVAESLVHQTEDDEMPPELVAERYLTELIDRNMVQVSKRKRNGKVKTCRLPSALRQLWLTKANESRFLHGRQSSTDSNEDPKKSIIRRVADHLDKDDIWNDHIHGDITDSTSLKTYYKDVLSFLSFDTQEGSKPGHQVGSFLKGCISSDCFLLLRVLDLERVYKPKLPNRIARLSRLRYLGLRWTYLESLPSSISKLLKLQTLDLKHTYIHTLPSSIWKMELRHLFLSETFRSRFPPQPKGNSLSDLQTLWGLFVDEKTPVKDGLDRLVNITKLGLACQSMSLNQEAMIAQLDTVADWITKLEHLQSLRLKSRDEEGRPWNLHLKSLENNINLTDMYLLGRLSSSSILSQFPLSLVELTLSHSELEDDPMILLKDFPHLRTLCLLAESYVGTTVVCESQSFPQLHVLKFWKLQHLEEIKIDPGALPCLRQLEIRSCPNMQMLPDGLKHVNTLLELKLTNMPMKINVEAHNIPTNCQVVQTKFQ</sequence>
<dbReference type="Pfam" id="PF23598">
    <property type="entry name" value="LRR_14"/>
    <property type="match status" value="1"/>
</dbReference>
<dbReference type="STRING" id="3880.A0A072VPH2"/>
<keyword evidence="12" id="KW-1185">Reference proteome</keyword>
<keyword evidence="2" id="KW-0547">Nucleotide-binding</keyword>
<keyword evidence="4" id="KW-0472">Membrane</keyword>
<dbReference type="PRINTS" id="PR00364">
    <property type="entry name" value="DISEASERSIST"/>
</dbReference>
<evidence type="ECO:0000259" key="8">
    <source>
        <dbReference type="Pfam" id="PF23598"/>
    </source>
</evidence>
<dbReference type="Proteomes" id="UP000002051">
    <property type="component" value="Unassembled WGS sequence"/>
</dbReference>
<dbReference type="InterPro" id="IPR036388">
    <property type="entry name" value="WH-like_DNA-bd_sf"/>
</dbReference>
<feature type="transmembrane region" description="Helical" evidence="4">
    <location>
        <begin position="486"/>
        <end position="513"/>
    </location>
</feature>
<feature type="transmembrane region" description="Helical" evidence="4">
    <location>
        <begin position="299"/>
        <end position="318"/>
    </location>
</feature>
<evidence type="ECO:0000313" key="12">
    <source>
        <dbReference type="Proteomes" id="UP000002051"/>
    </source>
</evidence>
<dbReference type="KEGG" id="mtr:25484817"/>
<dbReference type="InterPro" id="IPR044974">
    <property type="entry name" value="Disease_R_plants"/>
</dbReference>
<feature type="transmembrane region" description="Helical" evidence="4">
    <location>
        <begin position="393"/>
        <end position="411"/>
    </location>
</feature>
<keyword evidence="4" id="KW-0812">Transmembrane</keyword>
<dbReference type="SUPFAM" id="SSF52058">
    <property type="entry name" value="L domain-like"/>
    <property type="match status" value="1"/>
</dbReference>
<dbReference type="InterPro" id="IPR027417">
    <property type="entry name" value="P-loop_NTPase"/>
</dbReference>
<feature type="transmembrane region" description="Helical" evidence="4">
    <location>
        <begin position="446"/>
        <end position="465"/>
    </location>
</feature>
<dbReference type="Gene3D" id="3.40.50.300">
    <property type="entry name" value="P-loop containing nucleotide triphosphate hydrolases"/>
    <property type="match status" value="1"/>
</dbReference>
<dbReference type="GO" id="GO:0051707">
    <property type="term" value="P:response to other organism"/>
    <property type="evidence" value="ECO:0007669"/>
    <property type="project" value="UniProtKB-ARBA"/>
</dbReference>
<reference evidence="9 12" key="1">
    <citation type="journal article" date="2011" name="Nature">
        <title>The Medicago genome provides insight into the evolution of rhizobial symbioses.</title>
        <authorList>
            <person name="Young N.D."/>
            <person name="Debelle F."/>
            <person name="Oldroyd G.E."/>
            <person name="Geurts R."/>
            <person name="Cannon S.B."/>
            <person name="Udvardi M.K."/>
            <person name="Benedito V.A."/>
            <person name="Mayer K.F."/>
            <person name="Gouzy J."/>
            <person name="Schoof H."/>
            <person name="Van de Peer Y."/>
            <person name="Proost S."/>
            <person name="Cook D.R."/>
            <person name="Meyers B.C."/>
            <person name="Spannagl M."/>
            <person name="Cheung F."/>
            <person name="De Mita S."/>
            <person name="Krishnakumar V."/>
            <person name="Gundlach H."/>
            <person name="Zhou S."/>
            <person name="Mudge J."/>
            <person name="Bharti A.K."/>
            <person name="Murray J.D."/>
            <person name="Naoumkina M.A."/>
            <person name="Rosen B."/>
            <person name="Silverstein K.A."/>
            <person name="Tang H."/>
            <person name="Rombauts S."/>
            <person name="Zhao P.X."/>
            <person name="Zhou P."/>
            <person name="Barbe V."/>
            <person name="Bardou P."/>
            <person name="Bechner M."/>
            <person name="Bellec A."/>
            <person name="Berger A."/>
            <person name="Berges H."/>
            <person name="Bidwell S."/>
            <person name="Bisseling T."/>
            <person name="Choisne N."/>
            <person name="Couloux A."/>
            <person name="Denny R."/>
            <person name="Deshpande S."/>
            <person name="Dai X."/>
            <person name="Doyle J.J."/>
            <person name="Dudez A.M."/>
            <person name="Farmer A.D."/>
            <person name="Fouteau S."/>
            <person name="Franken C."/>
            <person name="Gibelin C."/>
            <person name="Gish J."/>
            <person name="Goldstein S."/>
            <person name="Gonzalez A.J."/>
            <person name="Green P.J."/>
            <person name="Hallab A."/>
            <person name="Hartog M."/>
            <person name="Hua A."/>
            <person name="Humphray S.J."/>
            <person name="Jeong D.H."/>
            <person name="Jing Y."/>
            <person name="Jocker A."/>
            <person name="Kenton S.M."/>
            <person name="Kim D.J."/>
            <person name="Klee K."/>
            <person name="Lai H."/>
            <person name="Lang C."/>
            <person name="Lin S."/>
            <person name="Macmil S.L."/>
            <person name="Magdelenat G."/>
            <person name="Matthews L."/>
            <person name="McCorrison J."/>
            <person name="Monaghan E.L."/>
            <person name="Mun J.H."/>
            <person name="Najar F.Z."/>
            <person name="Nicholson C."/>
            <person name="Noirot C."/>
            <person name="O'Bleness M."/>
            <person name="Paule C.R."/>
            <person name="Poulain J."/>
            <person name="Prion F."/>
            <person name="Qin B."/>
            <person name="Qu C."/>
            <person name="Retzel E.F."/>
            <person name="Riddle C."/>
            <person name="Sallet E."/>
            <person name="Samain S."/>
            <person name="Samson N."/>
            <person name="Sanders I."/>
            <person name="Saurat O."/>
            <person name="Scarpelli C."/>
            <person name="Schiex T."/>
            <person name="Segurens B."/>
            <person name="Severin A.J."/>
            <person name="Sherrier D.J."/>
            <person name="Shi R."/>
            <person name="Sims S."/>
            <person name="Singer S.R."/>
            <person name="Sinharoy S."/>
            <person name="Sterck L."/>
            <person name="Viollet A."/>
            <person name="Wang B.B."/>
            <person name="Wang K."/>
            <person name="Wang M."/>
            <person name="Wang X."/>
            <person name="Warfsmann J."/>
            <person name="Weissenbach J."/>
            <person name="White D.D."/>
            <person name="White J.D."/>
            <person name="Wiley G.B."/>
            <person name="Wincker P."/>
            <person name="Xing Y."/>
            <person name="Yang L."/>
            <person name="Yao Z."/>
            <person name="Ying F."/>
            <person name="Zhai J."/>
            <person name="Zhou L."/>
            <person name="Zuber A."/>
            <person name="Denarie J."/>
            <person name="Dixon R.A."/>
            <person name="May G.D."/>
            <person name="Schwartz D.C."/>
            <person name="Rogers J."/>
            <person name="Quetier F."/>
            <person name="Town C.D."/>
            <person name="Roe B.A."/>
        </authorList>
    </citation>
    <scope>NUCLEOTIDE SEQUENCE [LARGE SCALE GENOMIC DNA]</scope>
    <source>
        <strain evidence="9">A17</strain>
        <strain evidence="11 12">cv. Jemalong A17</strain>
    </source>
</reference>
<evidence type="ECO:0000256" key="3">
    <source>
        <dbReference type="ARBA" id="ARBA00022821"/>
    </source>
</evidence>
<dbReference type="OrthoDB" id="1432787at2759"/>
<accession>A0A072VPH2</accession>
<dbReference type="HOGENOM" id="CLU_000837_6_0_1"/>
<evidence type="ECO:0000313" key="10">
    <source>
        <dbReference type="EMBL" id="RHN81274.1"/>
    </source>
</evidence>
<reference evidence="11" key="3">
    <citation type="submission" date="2015-04" db="UniProtKB">
        <authorList>
            <consortium name="EnsemblPlants"/>
        </authorList>
    </citation>
    <scope>IDENTIFICATION</scope>
    <source>
        <strain evidence="11">cv. Jemalong A17</strain>
    </source>
</reference>
<dbReference type="InterPro" id="IPR032675">
    <property type="entry name" value="LRR_dom_sf"/>
</dbReference>